<reference evidence="1" key="1">
    <citation type="journal article" date="2020" name="Stud. Mycol.">
        <title>101 Dothideomycetes genomes: a test case for predicting lifestyles and emergence of pathogens.</title>
        <authorList>
            <person name="Haridas S."/>
            <person name="Albert R."/>
            <person name="Binder M."/>
            <person name="Bloem J."/>
            <person name="Labutti K."/>
            <person name="Salamov A."/>
            <person name="Andreopoulos B."/>
            <person name="Baker S."/>
            <person name="Barry K."/>
            <person name="Bills G."/>
            <person name="Bluhm B."/>
            <person name="Cannon C."/>
            <person name="Castanera R."/>
            <person name="Culley D."/>
            <person name="Daum C."/>
            <person name="Ezra D."/>
            <person name="Gonzalez J."/>
            <person name="Henrissat B."/>
            <person name="Kuo A."/>
            <person name="Liang C."/>
            <person name="Lipzen A."/>
            <person name="Lutzoni F."/>
            <person name="Magnuson J."/>
            <person name="Mondo S."/>
            <person name="Nolan M."/>
            <person name="Ohm R."/>
            <person name="Pangilinan J."/>
            <person name="Park H.-J."/>
            <person name="Ramirez L."/>
            <person name="Alfaro M."/>
            <person name="Sun H."/>
            <person name="Tritt A."/>
            <person name="Yoshinaga Y."/>
            <person name="Zwiers L.-H."/>
            <person name="Turgeon B."/>
            <person name="Goodwin S."/>
            <person name="Spatafora J."/>
            <person name="Crous P."/>
            <person name="Grigoriev I."/>
        </authorList>
    </citation>
    <scope>NUCLEOTIDE SEQUENCE</scope>
    <source>
        <strain evidence="1">CBS 279.74</strain>
    </source>
</reference>
<name>A0A6G1JWE0_9PLEO</name>
<protein>
    <recommendedName>
        <fullName evidence="3">Tachykinin family protein</fullName>
    </recommendedName>
</protein>
<sequence>MQFISFTGKPSSETKKAQRKIVRSHVTAQRYRKKRKEDEEAYRLNNPPAISIPLHVSAETGIDTSPVSNYHDTESRGFVMGISVQQSATGKQLNLTKTPSEISGSGGPFDFVTYEDSSFFPTVQYSISSQGSPFNDPFIGMPPALSPRLFKHLFYYVNVLMPQMNLTYFANQFRKRIHCPSLATSDELSLSGMSAFSATSRAMLINELTKGHDAESLHLKWRTIKLVTGRLANTITGNTVEATTHMKGLQQLAGIRRQNSNPIPYDLAAKIVTSAVKLAAMTHTTPLVPFVIGFNITLPISNVSHVLPDLGSKLISDWPNISKVSDPFFISTLYDMANMTRHTEAVYEVLYPFTEDDSYYQYINAQNLHIEHRLLSYSPGNKREDCVRLACILFVNTCLVRGFPISAAILQNLVAVLRNALRSSLKTNDWESHKDVLFWVLCVSAFCTKKETEDGVLVNAFVNVASQLNLDSWEDAKKLLCSFFYVERIYGEKFRHTWDNKCD</sequence>
<dbReference type="OrthoDB" id="4158087at2759"/>
<dbReference type="PANTHER" id="PTHR37540:SF5">
    <property type="entry name" value="TRANSCRIPTION FACTOR DOMAIN-CONTAINING PROTEIN"/>
    <property type="match status" value="1"/>
</dbReference>
<evidence type="ECO:0008006" key="3">
    <source>
        <dbReference type="Google" id="ProtNLM"/>
    </source>
</evidence>
<evidence type="ECO:0000313" key="1">
    <source>
        <dbReference type="EMBL" id="KAF2704487.1"/>
    </source>
</evidence>
<evidence type="ECO:0000313" key="2">
    <source>
        <dbReference type="Proteomes" id="UP000799428"/>
    </source>
</evidence>
<dbReference type="AlphaFoldDB" id="A0A6G1JWE0"/>
<organism evidence="1 2">
    <name type="scientific">Pleomassaria siparia CBS 279.74</name>
    <dbReference type="NCBI Taxonomy" id="1314801"/>
    <lineage>
        <taxon>Eukaryota</taxon>
        <taxon>Fungi</taxon>
        <taxon>Dikarya</taxon>
        <taxon>Ascomycota</taxon>
        <taxon>Pezizomycotina</taxon>
        <taxon>Dothideomycetes</taxon>
        <taxon>Pleosporomycetidae</taxon>
        <taxon>Pleosporales</taxon>
        <taxon>Pleomassariaceae</taxon>
        <taxon>Pleomassaria</taxon>
    </lineage>
</organism>
<keyword evidence="2" id="KW-1185">Reference proteome</keyword>
<accession>A0A6G1JWE0</accession>
<dbReference type="PANTHER" id="PTHR37540">
    <property type="entry name" value="TRANSCRIPTION FACTOR (ACR-2), PUTATIVE-RELATED-RELATED"/>
    <property type="match status" value="1"/>
</dbReference>
<proteinExistence type="predicted"/>
<gene>
    <name evidence="1" type="ORF">K504DRAFT_506968</name>
</gene>
<dbReference type="Proteomes" id="UP000799428">
    <property type="component" value="Unassembled WGS sequence"/>
</dbReference>
<dbReference type="EMBL" id="MU005782">
    <property type="protein sequence ID" value="KAF2704487.1"/>
    <property type="molecule type" value="Genomic_DNA"/>
</dbReference>